<accession>A0A914X1G6</accession>
<dbReference type="WBParaSite" id="PSAMB.scaffold5964size10481.g27616.t1">
    <property type="protein sequence ID" value="PSAMB.scaffold5964size10481.g27616.t1"/>
    <property type="gene ID" value="PSAMB.scaffold5964size10481.g27616"/>
</dbReference>
<keyword evidence="1" id="KW-1185">Reference proteome</keyword>
<evidence type="ECO:0000313" key="2">
    <source>
        <dbReference type="WBParaSite" id="PSAMB.scaffold5964size10481.g27616.t1"/>
    </source>
</evidence>
<dbReference type="AlphaFoldDB" id="A0A914X1G6"/>
<name>A0A914X1G6_9BILA</name>
<proteinExistence type="predicted"/>
<protein>
    <submittedName>
        <fullName evidence="2">Uncharacterized protein</fullName>
    </submittedName>
</protein>
<evidence type="ECO:0000313" key="1">
    <source>
        <dbReference type="Proteomes" id="UP000887566"/>
    </source>
</evidence>
<reference evidence="2" key="1">
    <citation type="submission" date="2022-11" db="UniProtKB">
        <authorList>
            <consortium name="WormBaseParasite"/>
        </authorList>
    </citation>
    <scope>IDENTIFICATION</scope>
</reference>
<dbReference type="Proteomes" id="UP000887566">
    <property type="component" value="Unplaced"/>
</dbReference>
<sequence length="104" mass="11803">MPIHEIGPTQAPAQYCISQLSAMLTGFNGGVPRRLPIDERERTYAHERTQRPQPKYESGGQFFGRRMVSFTHPDVLHFRRAVCHGREFSRIIPAETPLGRGENG</sequence>
<organism evidence="1 2">
    <name type="scientific">Plectus sambesii</name>
    <dbReference type="NCBI Taxonomy" id="2011161"/>
    <lineage>
        <taxon>Eukaryota</taxon>
        <taxon>Metazoa</taxon>
        <taxon>Ecdysozoa</taxon>
        <taxon>Nematoda</taxon>
        <taxon>Chromadorea</taxon>
        <taxon>Plectida</taxon>
        <taxon>Plectina</taxon>
        <taxon>Plectoidea</taxon>
        <taxon>Plectidae</taxon>
        <taxon>Plectus</taxon>
    </lineage>
</organism>